<feature type="compositionally biased region" description="Low complexity" evidence="1">
    <location>
        <begin position="1142"/>
        <end position="1195"/>
    </location>
</feature>
<feature type="compositionally biased region" description="Basic and acidic residues" evidence="1">
    <location>
        <begin position="389"/>
        <end position="412"/>
    </location>
</feature>
<feature type="compositionally biased region" description="Polar residues" evidence="1">
    <location>
        <begin position="857"/>
        <end position="869"/>
    </location>
</feature>
<feature type="compositionally biased region" description="Polar residues" evidence="1">
    <location>
        <begin position="549"/>
        <end position="570"/>
    </location>
</feature>
<name>A0A9P7RP21_9AGAR</name>
<feature type="compositionally biased region" description="Low complexity" evidence="1">
    <location>
        <begin position="1119"/>
        <end position="1133"/>
    </location>
</feature>
<comment type="caution">
    <text evidence="2">The sequence shown here is derived from an EMBL/GenBank/DDBJ whole genome shotgun (WGS) entry which is preliminary data.</text>
</comment>
<feature type="compositionally biased region" description="Low complexity" evidence="1">
    <location>
        <begin position="647"/>
        <end position="668"/>
    </location>
</feature>
<feature type="compositionally biased region" description="Polar residues" evidence="1">
    <location>
        <begin position="613"/>
        <end position="644"/>
    </location>
</feature>
<feature type="region of interest" description="Disordered" evidence="1">
    <location>
        <begin position="350"/>
        <end position="492"/>
    </location>
</feature>
<feature type="compositionally biased region" description="Low complexity" evidence="1">
    <location>
        <begin position="1206"/>
        <end position="1235"/>
    </location>
</feature>
<keyword evidence="3" id="KW-1185">Reference proteome</keyword>
<gene>
    <name evidence="2" type="ORF">E1B28_002615</name>
</gene>
<dbReference type="KEGG" id="more:E1B28_002615"/>
<feature type="compositionally biased region" description="Polar residues" evidence="1">
    <location>
        <begin position="947"/>
        <end position="956"/>
    </location>
</feature>
<feature type="compositionally biased region" description="Polar residues" evidence="1">
    <location>
        <begin position="219"/>
        <end position="229"/>
    </location>
</feature>
<dbReference type="Proteomes" id="UP001049176">
    <property type="component" value="Chromosome 10"/>
</dbReference>
<feature type="compositionally biased region" description="Low complexity" evidence="1">
    <location>
        <begin position="870"/>
        <end position="914"/>
    </location>
</feature>
<feature type="compositionally biased region" description="Low complexity" evidence="1">
    <location>
        <begin position="1065"/>
        <end position="1088"/>
    </location>
</feature>
<feature type="compositionally biased region" description="Polar residues" evidence="1">
    <location>
        <begin position="1005"/>
        <end position="1026"/>
    </location>
</feature>
<feature type="region of interest" description="Disordered" evidence="1">
    <location>
        <begin position="706"/>
        <end position="735"/>
    </location>
</feature>
<feature type="compositionally biased region" description="Low complexity" evidence="1">
    <location>
        <begin position="986"/>
        <end position="997"/>
    </location>
</feature>
<feature type="region of interest" description="Disordered" evidence="1">
    <location>
        <begin position="808"/>
        <end position="1268"/>
    </location>
</feature>
<evidence type="ECO:0000256" key="1">
    <source>
        <dbReference type="SAM" id="MobiDB-lite"/>
    </source>
</evidence>
<feature type="compositionally biased region" description="Polar residues" evidence="1">
    <location>
        <begin position="833"/>
        <end position="845"/>
    </location>
</feature>
<feature type="compositionally biased region" description="Basic residues" evidence="1">
    <location>
        <begin position="1256"/>
        <end position="1268"/>
    </location>
</feature>
<reference evidence="2" key="1">
    <citation type="journal article" date="2021" name="Genome Biol. Evol.">
        <title>The assembled and annotated genome of the fairy-ring fungus Marasmius oreades.</title>
        <authorList>
            <person name="Hiltunen M."/>
            <person name="Ament-Velasquez S.L."/>
            <person name="Johannesson H."/>
        </authorList>
    </citation>
    <scope>NUCLEOTIDE SEQUENCE</scope>
    <source>
        <strain evidence="2">03SP1</strain>
    </source>
</reference>
<accession>A0A9P7RP21</accession>
<feature type="compositionally biased region" description="Basic residues" evidence="1">
    <location>
        <begin position="463"/>
        <end position="477"/>
    </location>
</feature>
<protein>
    <submittedName>
        <fullName evidence="2">Uncharacterized protein</fullName>
    </submittedName>
</protein>
<dbReference type="RefSeq" id="XP_043003147.1">
    <property type="nucleotide sequence ID" value="XM_043159544.1"/>
</dbReference>
<feature type="compositionally biased region" description="Polar residues" evidence="1">
    <location>
        <begin position="251"/>
        <end position="270"/>
    </location>
</feature>
<feature type="compositionally biased region" description="Pro residues" evidence="1">
    <location>
        <begin position="426"/>
        <end position="436"/>
    </location>
</feature>
<feature type="compositionally biased region" description="Low complexity" evidence="1">
    <location>
        <begin position="442"/>
        <end position="458"/>
    </location>
</feature>
<proteinExistence type="predicted"/>
<dbReference type="AlphaFoldDB" id="A0A9P7RP21"/>
<feature type="compositionally biased region" description="Basic residues" evidence="1">
    <location>
        <begin position="17"/>
        <end position="29"/>
    </location>
</feature>
<sequence length="1268" mass="132485">MMSSSSSSAMSTPSRDSRRRKPHPQRKTLVRNSSLFGSIKNFVAAPFSRLFASSEEFEDEKDFSGKRRRIIPQTKVQNTDTVDDGPAPKRMRVNSPSLSPPPVNRGGYLDPPASAFRQVSPVLYNPPSRSASITIPSTTMSDINTRSTVSPLRRQLSTSMIIDPHSSTTTYNRVPSRDGSMSSTSLVGSAELNHSKLQSAERPRDYSMPPLSGKPSFIMRSSMTPQPQRDTSEPPPITSLSSYPVFVRGPSQVNEQRPKIGTSTLGSLVDSQRKRQTSQTTSTVPQRNSLLFGRQVQETQPSAVLQELDFYRTPLVPTRLRSKVLTAGNTNADITAMFNRKQSLILMGDDNRVRLGGRRGSSKEKKEMAHNESKPYAGTTGLKKRLAKHRQDEEESLHKSRDDDPCKDDMMLSDKPAGSEVEPVPTQVPPPPPPPAGKDWFSLAKSSATSSSSPEASSLRVGRASRSHLSRPSRPSKTKFSAAFEEDEEVSEEFRAEMAALEEAAKKVPVFQVPAGFSFAKDTTAADADAANAKEPPLPSLPFSLTPSDSAFSMSQPRTKSPEPTRTPSAVTVPATEPGRQTSPSHVPEIASKTSTTRTTAESTSEGKIPNFFASSKFLSNENTPTPGSQTPTAPIQLSSNSPSPFAVPSSSTPPLSSAGSPGLVSAAVPARENNTPLWRDEKKDDASSSQAGGVLEGIPALFSFTPHNATSPFGGPATGAVERSDAKSGDTNLSFSFTKSATEGSCSATSLPFSLGPSATVISGTGQPKISSLPVASSTASTSIFSNTVESSGLSATSPSSLFGGTVEKSAFQAEPPKSATNDGPIALPSLFGQSQKTESSGSGFSVAEKPKSDSLFGQSSAGQNSALTSADSTSSPFSFTAPTQSFSFGPETKTTSSASTSGSTFAFGSSSAIGISPNSPKTKPFAFGESSTGKSDAPKSFLFGNDSNASSITTDAKPLSFGNATSSTETNDSSKSLSFGNGTSASSASAEPSKSFPFGTGAPVTSSPFGESKPSFSFGFSSRPVTPPPNPDNEVRMEESPTRDTQKPAEPRPSLSGFPFGTSTSSPFGQSAQSSSGTASSSFSFGVPSTNDNNFGGMKTDSKPASSSFGFGQADYTSTTPNSSPFSFGFNKQDNEPARPSTTGSFSFGPSPSTSTTPFTFGSSSNTTSNPFGPPQSGSAPSSPSTFSQPTPAFTGSSNPFAFGGSQPASPATPSSSLPQSSAFGASPSGFGSTQPAAGALFTMGAAPANSQGRHIKRLPKRGGKR</sequence>
<feature type="compositionally biased region" description="Low complexity" evidence="1">
    <location>
        <begin position="591"/>
        <end position="606"/>
    </location>
</feature>
<feature type="compositionally biased region" description="Low complexity" evidence="1">
    <location>
        <begin position="1"/>
        <end position="14"/>
    </location>
</feature>
<feature type="compositionally biased region" description="Polar residues" evidence="1">
    <location>
        <begin position="964"/>
        <end position="985"/>
    </location>
</feature>
<feature type="compositionally biased region" description="Low complexity" evidence="1">
    <location>
        <begin position="524"/>
        <end position="534"/>
    </location>
</feature>
<organism evidence="2 3">
    <name type="scientific">Marasmius oreades</name>
    <name type="common">fairy-ring Marasmius</name>
    <dbReference type="NCBI Taxonomy" id="181124"/>
    <lineage>
        <taxon>Eukaryota</taxon>
        <taxon>Fungi</taxon>
        <taxon>Dikarya</taxon>
        <taxon>Basidiomycota</taxon>
        <taxon>Agaricomycotina</taxon>
        <taxon>Agaricomycetes</taxon>
        <taxon>Agaricomycetidae</taxon>
        <taxon>Agaricales</taxon>
        <taxon>Marasmiineae</taxon>
        <taxon>Marasmiaceae</taxon>
        <taxon>Marasmius</taxon>
    </lineage>
</organism>
<feature type="compositionally biased region" description="Polar residues" evidence="1">
    <location>
        <begin position="165"/>
        <end position="187"/>
    </location>
</feature>
<feature type="region of interest" description="Disordered" evidence="1">
    <location>
        <begin position="1"/>
        <end position="32"/>
    </location>
</feature>
<feature type="compositionally biased region" description="Basic and acidic residues" evidence="1">
    <location>
        <begin position="1035"/>
        <end position="1052"/>
    </location>
</feature>
<feature type="compositionally biased region" description="Basic and acidic residues" evidence="1">
    <location>
        <begin position="361"/>
        <end position="373"/>
    </location>
</feature>
<dbReference type="OrthoDB" id="3230904at2759"/>
<feature type="region of interest" description="Disordered" evidence="1">
    <location>
        <begin position="524"/>
        <end position="693"/>
    </location>
</feature>
<evidence type="ECO:0000313" key="3">
    <source>
        <dbReference type="Proteomes" id="UP001049176"/>
    </source>
</evidence>
<evidence type="ECO:0000313" key="2">
    <source>
        <dbReference type="EMBL" id="KAG7086676.1"/>
    </source>
</evidence>
<feature type="region of interest" description="Disordered" evidence="1">
    <location>
        <begin position="165"/>
        <end position="290"/>
    </location>
</feature>
<dbReference type="GeneID" id="66071691"/>
<feature type="region of interest" description="Disordered" evidence="1">
    <location>
        <begin position="56"/>
        <end position="103"/>
    </location>
</feature>
<dbReference type="EMBL" id="CM032190">
    <property type="protein sequence ID" value="KAG7086676.1"/>
    <property type="molecule type" value="Genomic_DNA"/>
</dbReference>